<dbReference type="EMBL" id="NIDE01000005">
    <property type="protein sequence ID" value="OWK41601.1"/>
    <property type="molecule type" value="Genomic_DNA"/>
</dbReference>
<comment type="caution">
    <text evidence="1">The sequence shown here is derived from an EMBL/GenBank/DDBJ whole genome shotgun (WGS) entry which is preliminary data.</text>
</comment>
<proteinExistence type="predicted"/>
<sequence length="81" mass="8637">MRATLPLFKSSSFQRKSGFGTDEIEQTADATITVQFVLFGGGNIALLIFHGQIVHPLPVGVVKPSFRRALAAARDKSPAPG</sequence>
<dbReference type="AlphaFoldDB" id="A0A225DJG5"/>
<gene>
    <name evidence="1" type="ORF">FRUB_03679</name>
</gene>
<protein>
    <submittedName>
        <fullName evidence="1">Uncharacterized protein</fullName>
    </submittedName>
</protein>
<organism evidence="1 2">
    <name type="scientific">Fimbriiglobus ruber</name>
    <dbReference type="NCBI Taxonomy" id="1908690"/>
    <lineage>
        <taxon>Bacteria</taxon>
        <taxon>Pseudomonadati</taxon>
        <taxon>Planctomycetota</taxon>
        <taxon>Planctomycetia</taxon>
        <taxon>Gemmatales</taxon>
        <taxon>Gemmataceae</taxon>
        <taxon>Fimbriiglobus</taxon>
    </lineage>
</organism>
<reference evidence="2" key="1">
    <citation type="submission" date="2017-06" db="EMBL/GenBank/DDBJ databases">
        <title>Genome analysis of Fimbriiglobus ruber SP5, the first member of the order Planctomycetales with confirmed chitinolytic capability.</title>
        <authorList>
            <person name="Ravin N.V."/>
            <person name="Rakitin A.L."/>
            <person name="Ivanova A.A."/>
            <person name="Beletsky A.V."/>
            <person name="Kulichevskaya I.S."/>
            <person name="Mardanov A.V."/>
            <person name="Dedysh S.N."/>
        </authorList>
    </citation>
    <scope>NUCLEOTIDE SEQUENCE [LARGE SCALE GENOMIC DNA]</scope>
    <source>
        <strain evidence="2">SP5</strain>
    </source>
</reference>
<evidence type="ECO:0000313" key="2">
    <source>
        <dbReference type="Proteomes" id="UP000214646"/>
    </source>
</evidence>
<accession>A0A225DJG5</accession>
<dbReference type="Proteomes" id="UP000214646">
    <property type="component" value="Unassembled WGS sequence"/>
</dbReference>
<evidence type="ECO:0000313" key="1">
    <source>
        <dbReference type="EMBL" id="OWK41601.1"/>
    </source>
</evidence>
<keyword evidence="2" id="KW-1185">Reference proteome</keyword>
<name>A0A225DJG5_9BACT</name>